<dbReference type="AlphaFoldDB" id="A0A922SC85"/>
<protein>
    <recommendedName>
        <fullName evidence="2">DUF5641 domain-containing protein</fullName>
    </recommendedName>
</protein>
<accession>A0A922SC85</accession>
<comment type="caution">
    <text evidence="3">The sequence shown here is derived from an EMBL/GenBank/DDBJ whole genome shotgun (WGS) entry which is preliminary data.</text>
</comment>
<feature type="region of interest" description="Disordered" evidence="1">
    <location>
        <begin position="255"/>
        <end position="292"/>
    </location>
</feature>
<proteinExistence type="predicted"/>
<organism evidence="3 4">
    <name type="scientific">Spodoptera exigua</name>
    <name type="common">Beet armyworm</name>
    <name type="synonym">Noctua fulgens</name>
    <dbReference type="NCBI Taxonomy" id="7107"/>
    <lineage>
        <taxon>Eukaryota</taxon>
        <taxon>Metazoa</taxon>
        <taxon>Ecdysozoa</taxon>
        <taxon>Arthropoda</taxon>
        <taxon>Hexapoda</taxon>
        <taxon>Insecta</taxon>
        <taxon>Pterygota</taxon>
        <taxon>Neoptera</taxon>
        <taxon>Endopterygota</taxon>
        <taxon>Lepidoptera</taxon>
        <taxon>Glossata</taxon>
        <taxon>Ditrysia</taxon>
        <taxon>Noctuoidea</taxon>
        <taxon>Noctuidae</taxon>
        <taxon>Amphipyrinae</taxon>
        <taxon>Spodoptera</taxon>
    </lineage>
</organism>
<evidence type="ECO:0000259" key="2">
    <source>
        <dbReference type="Pfam" id="PF18701"/>
    </source>
</evidence>
<name>A0A922SC85_SPOEX</name>
<reference evidence="3" key="1">
    <citation type="journal article" date="2021" name="G3 (Bethesda)">
        <title>Genome and transcriptome analysis of the beet armyworm Spodoptera exigua reveals targets for pest control. .</title>
        <authorList>
            <person name="Simon S."/>
            <person name="Breeschoten T."/>
            <person name="Jansen H.J."/>
            <person name="Dirks R.P."/>
            <person name="Schranz M.E."/>
            <person name="Ros V.I.D."/>
        </authorList>
    </citation>
    <scope>NUCLEOTIDE SEQUENCE</scope>
    <source>
        <strain evidence="3">TB_SE_WUR_2020</strain>
    </source>
</reference>
<sequence>MGKASKNSNHFWKIWVGVYLPLPMQRKIDGRATSDPKEGDVVMIVDETLPRNSWPRGEVIKTYPGPDGRTRVLDVRTSGGVLRRPTRKIIVRRHRVHKKAPRGRMLAMTPNYSKTPFPIVNFCGVKCNCVKNPKILVYECFGVLKATEMNRINKIMSLALNGSPIEHLQENISDNLSSTSMNVSGVSSEVTEEQLQVAQMLDELLTPSDLGFQSHDFLTGHETLVDEEDLQIPEPTEAADFSSDDSVVDRTYAPEIDRSSSSETSLHENDHHNVEVTSITEEHNQRRKSKGTNIRKIIKDKRNKGLTYKTLSGKIIRSRKVTLLPLCRKKCSEKISAETQKILFEKLWALGDYNKRSAYLSSLILDIPKKSQRIRNTLGEPKVRSINHIYNSKVNGIMI</sequence>
<evidence type="ECO:0000256" key="1">
    <source>
        <dbReference type="SAM" id="MobiDB-lite"/>
    </source>
</evidence>
<feature type="domain" description="DUF5641" evidence="2">
    <location>
        <begin position="6"/>
        <end position="91"/>
    </location>
</feature>
<evidence type="ECO:0000313" key="4">
    <source>
        <dbReference type="Proteomes" id="UP000814243"/>
    </source>
</evidence>
<dbReference type="Proteomes" id="UP000814243">
    <property type="component" value="Unassembled WGS sequence"/>
</dbReference>
<dbReference type="PANTHER" id="PTHR47331">
    <property type="entry name" value="PHD-TYPE DOMAIN-CONTAINING PROTEIN"/>
    <property type="match status" value="1"/>
</dbReference>
<dbReference type="InterPro" id="IPR040676">
    <property type="entry name" value="DUF5641"/>
</dbReference>
<feature type="compositionally biased region" description="Basic and acidic residues" evidence="1">
    <location>
        <begin position="255"/>
        <end position="284"/>
    </location>
</feature>
<dbReference type="Pfam" id="PF18701">
    <property type="entry name" value="DUF5641"/>
    <property type="match status" value="1"/>
</dbReference>
<dbReference type="EMBL" id="JACEFF010000715">
    <property type="protein sequence ID" value="KAH9632300.1"/>
    <property type="molecule type" value="Genomic_DNA"/>
</dbReference>
<evidence type="ECO:0000313" key="3">
    <source>
        <dbReference type="EMBL" id="KAH9632300.1"/>
    </source>
</evidence>
<gene>
    <name evidence="3" type="ORF">HF086_010225</name>
</gene>